<keyword evidence="4" id="KW-1185">Reference proteome</keyword>
<dbReference type="SUPFAM" id="SSF53850">
    <property type="entry name" value="Periplasmic binding protein-like II"/>
    <property type="match status" value="1"/>
</dbReference>
<dbReference type="PANTHER" id="PTHR42928">
    <property type="entry name" value="TRICARBOXYLATE-BINDING PROTEIN"/>
    <property type="match status" value="1"/>
</dbReference>
<evidence type="ECO:0000256" key="2">
    <source>
        <dbReference type="SAM" id="SignalP"/>
    </source>
</evidence>
<feature type="signal peptide" evidence="2">
    <location>
        <begin position="1"/>
        <end position="21"/>
    </location>
</feature>
<dbReference type="RefSeq" id="WP_100162868.1">
    <property type="nucleotide sequence ID" value="NZ_PGTB01000047.1"/>
</dbReference>
<dbReference type="CDD" id="cd07012">
    <property type="entry name" value="PBP2_Bug_TTT"/>
    <property type="match status" value="1"/>
</dbReference>
<comment type="similarity">
    <text evidence="1">Belongs to the UPF0065 (bug) family.</text>
</comment>
<dbReference type="Pfam" id="PF03401">
    <property type="entry name" value="TctC"/>
    <property type="match status" value="1"/>
</dbReference>
<evidence type="ECO:0000313" key="3">
    <source>
        <dbReference type="EMBL" id="PJE36330.1"/>
    </source>
</evidence>
<evidence type="ECO:0000313" key="4">
    <source>
        <dbReference type="Proteomes" id="UP000231553"/>
    </source>
</evidence>
<proteinExistence type="inferred from homology"/>
<accession>A0A2M8J0K5</accession>
<dbReference type="AlphaFoldDB" id="A0A2M8J0K5"/>
<evidence type="ECO:0000256" key="1">
    <source>
        <dbReference type="ARBA" id="ARBA00006987"/>
    </source>
</evidence>
<feature type="chain" id="PRO_5014863686" description="Tripartite tricarboxylate transporter substrate binding protein" evidence="2">
    <location>
        <begin position="22"/>
        <end position="307"/>
    </location>
</feature>
<protein>
    <recommendedName>
        <fullName evidence="5">Tripartite tricarboxylate transporter substrate binding protein</fullName>
    </recommendedName>
</protein>
<reference evidence="3 4" key="1">
    <citation type="journal article" date="2018" name="Int. J. Syst. Evol. Microbiol.">
        <title>Pseudooceanicola lipolyticus sp. nov., a marine alphaproteobacterium, reclassification of Oceanicola flagellatus as Pseudooceanicola flagellatus comb. nov. and emended description of the genus Pseudooceanicola.</title>
        <authorList>
            <person name="Huang M.-M."/>
            <person name="Guo L.-L."/>
            <person name="Wu Y.-H."/>
            <person name="Lai Q.-L."/>
            <person name="Shao Z.-Z."/>
            <person name="Wang C.-S."/>
            <person name="Wu M."/>
            <person name="Xu X.-W."/>
        </authorList>
    </citation>
    <scope>NUCLEOTIDE SEQUENCE [LARGE SCALE GENOMIC DNA]</scope>
    <source>
        <strain evidence="3 4">157</strain>
    </source>
</reference>
<dbReference type="Proteomes" id="UP000231553">
    <property type="component" value="Unassembled WGS sequence"/>
</dbReference>
<gene>
    <name evidence="3" type="ORF">CVM52_12695</name>
</gene>
<dbReference type="Gene3D" id="3.40.190.10">
    <property type="entry name" value="Periplasmic binding protein-like II"/>
    <property type="match status" value="1"/>
</dbReference>
<comment type="caution">
    <text evidence="3">The sequence shown here is derived from an EMBL/GenBank/DDBJ whole genome shotgun (WGS) entry which is preliminary data.</text>
</comment>
<dbReference type="OrthoDB" id="7248487at2"/>
<dbReference type="EMBL" id="PGTB01000047">
    <property type="protein sequence ID" value="PJE36330.1"/>
    <property type="molecule type" value="Genomic_DNA"/>
</dbReference>
<organism evidence="3 4">
    <name type="scientific">Pseudooceanicola lipolyticus</name>
    <dbReference type="NCBI Taxonomy" id="2029104"/>
    <lineage>
        <taxon>Bacteria</taxon>
        <taxon>Pseudomonadati</taxon>
        <taxon>Pseudomonadota</taxon>
        <taxon>Alphaproteobacteria</taxon>
        <taxon>Rhodobacterales</taxon>
        <taxon>Paracoccaceae</taxon>
        <taxon>Pseudooceanicola</taxon>
    </lineage>
</organism>
<evidence type="ECO:0008006" key="5">
    <source>
        <dbReference type="Google" id="ProtNLM"/>
    </source>
</evidence>
<dbReference type="PANTHER" id="PTHR42928:SF5">
    <property type="entry name" value="BLR1237 PROTEIN"/>
    <property type="match status" value="1"/>
</dbReference>
<dbReference type="InterPro" id="IPR042100">
    <property type="entry name" value="Bug_dom1"/>
</dbReference>
<dbReference type="InterPro" id="IPR005064">
    <property type="entry name" value="BUG"/>
</dbReference>
<sequence>MKLAKAIATIAFVTGIASAAAAQDYPSKPVTLVIPYAAGGSTETMARVFSVALGEEMGAKIVVKVRPGAGGALGASEVARAPADGYTILFSTASTLMWPPLTQDVDFTLDSFDFVAKISDYQQAIVAAADAPFDTMEELIEYSKDHTLSYGDQSSLSRAFTDAVAEMEGIQWNGIPTKGGGEMVPFLLGGKIDFAWSGGVHQSYGGKMKVLMSMNYGRLAASPDVPSIQELYGISMPSQAILSVPKGTPEDVIAFISDKAEAAMEDPEFVDLMNNKLNFPLAYQDSKQITEAIVESNAVLAKIAGKE</sequence>
<keyword evidence="2" id="KW-0732">Signal</keyword>
<name>A0A2M8J0K5_9RHOB</name>
<dbReference type="PIRSF" id="PIRSF017082">
    <property type="entry name" value="YflP"/>
    <property type="match status" value="1"/>
</dbReference>
<dbReference type="Gene3D" id="3.40.190.150">
    <property type="entry name" value="Bordetella uptake gene, domain 1"/>
    <property type="match status" value="1"/>
</dbReference>